<evidence type="ECO:0000259" key="10">
    <source>
        <dbReference type="Pfam" id="PF23598"/>
    </source>
</evidence>
<evidence type="ECO:0000256" key="6">
    <source>
        <dbReference type="ARBA" id="ARBA00022840"/>
    </source>
</evidence>
<organism evidence="11 12">
    <name type="scientific">Coffea arabica</name>
    <name type="common">Arabian coffee</name>
    <dbReference type="NCBI Taxonomy" id="13443"/>
    <lineage>
        <taxon>Eukaryota</taxon>
        <taxon>Viridiplantae</taxon>
        <taxon>Streptophyta</taxon>
        <taxon>Embryophyta</taxon>
        <taxon>Tracheophyta</taxon>
        <taxon>Spermatophyta</taxon>
        <taxon>Magnoliopsida</taxon>
        <taxon>eudicotyledons</taxon>
        <taxon>Gunneridae</taxon>
        <taxon>Pentapetalae</taxon>
        <taxon>asterids</taxon>
        <taxon>lamiids</taxon>
        <taxon>Gentianales</taxon>
        <taxon>Rubiaceae</taxon>
        <taxon>Ixoroideae</taxon>
        <taxon>Gardenieae complex</taxon>
        <taxon>Bertiereae - Coffeeae clade</taxon>
        <taxon>Coffeeae</taxon>
        <taxon>Coffea</taxon>
    </lineage>
</organism>
<keyword evidence="3" id="KW-0677">Repeat</keyword>
<dbReference type="Proteomes" id="UP001652660">
    <property type="component" value="Chromosome 3c"/>
</dbReference>
<dbReference type="CDD" id="cd14798">
    <property type="entry name" value="RX-CC_like"/>
    <property type="match status" value="1"/>
</dbReference>
<dbReference type="PANTHER" id="PTHR23155">
    <property type="entry name" value="DISEASE RESISTANCE PROTEIN RP"/>
    <property type="match status" value="1"/>
</dbReference>
<dbReference type="Pfam" id="PF00931">
    <property type="entry name" value="NB-ARC"/>
    <property type="match status" value="1"/>
</dbReference>
<evidence type="ECO:0000256" key="2">
    <source>
        <dbReference type="ARBA" id="ARBA00022614"/>
    </source>
</evidence>
<evidence type="ECO:0000256" key="5">
    <source>
        <dbReference type="ARBA" id="ARBA00022821"/>
    </source>
</evidence>
<evidence type="ECO:0000256" key="1">
    <source>
        <dbReference type="ARBA" id="ARBA00008894"/>
    </source>
</evidence>
<dbReference type="Pfam" id="PF18052">
    <property type="entry name" value="Rx_N"/>
    <property type="match status" value="1"/>
</dbReference>
<dbReference type="Pfam" id="PF23559">
    <property type="entry name" value="WHD_DRP"/>
    <property type="match status" value="1"/>
</dbReference>
<dbReference type="SUPFAM" id="SSF52058">
    <property type="entry name" value="L domain-like"/>
    <property type="match status" value="1"/>
</dbReference>
<dbReference type="InterPro" id="IPR041118">
    <property type="entry name" value="Rx_N"/>
</dbReference>
<dbReference type="GeneID" id="113734974"/>
<reference evidence="12" key="2">
    <citation type="submission" date="2025-08" db="UniProtKB">
        <authorList>
            <consortium name="RefSeq"/>
        </authorList>
    </citation>
    <scope>IDENTIFICATION</scope>
    <source>
        <tissue evidence="12">Leaves</tissue>
    </source>
</reference>
<evidence type="ECO:0000313" key="11">
    <source>
        <dbReference type="Proteomes" id="UP001652660"/>
    </source>
</evidence>
<evidence type="ECO:0000313" key="12">
    <source>
        <dbReference type="RefSeq" id="XP_027117571.2"/>
    </source>
</evidence>
<dbReference type="InterPro" id="IPR038005">
    <property type="entry name" value="RX-like_CC"/>
</dbReference>
<dbReference type="GO" id="GO:0051607">
    <property type="term" value="P:defense response to virus"/>
    <property type="evidence" value="ECO:0007669"/>
    <property type="project" value="UniProtKB-ARBA"/>
</dbReference>
<keyword evidence="2" id="KW-0433">Leucine-rich repeat</keyword>
<sequence length="945" mass="108719">MAEAIVSLVLQTLGNMMKDEARFLSGVTDQVEEVRRELKRMLCFLKDADARNCKDETIRNWLREIRSLAYRIEDLVETFAIEVASRRSSGHRGVKKVLKRVSGTFSEIRSLHNIGVEISKVKSDLSSLTASLQMYDVRAIGEAESSSAANDDRKYQQWIRQTYAHEVEDYFVGMEDDIANLVSLVIDDDKRHRVISIWGMGGLGKTTLARKVYKHIAVQRSFERFAWTCVTQEGQMKAILQDLLMQLHPEKQEDVKFMGHRQLVQQLHQVQIEKKCLVVLDDIWKVDDWESLLAAFPVVERGIKVLLTTRNRNVAKRGCLYELKCLNEMEGWELLQKIAFARKRAGQHSCLDLKIERNLQDVGIEMVSKCGGLPLAITVLGGILKDKNSLREWQMVNRYIGSYLSKMEDDEERDGGSIARVLSLSYNELPHHLKLCFLYLGNFKEDEDIRTYHLYLLWMAEGMVLKEHQRSGETLMEVAQRYLSELGRRSMVQLKLHESSMSRKFFSCRLHDMMRDLCLQKGREEEFVRVVDFQGVKPQPLLHSYSLTNNAHRLVIHAQNEEDGAATVSSALEDCQQLRSLFCLKAVAGIWEPQMLWPQGVVLKNFKSLRVLKFEGFDFDGKKLPRQLSSLVHLRLLSLKFCKLDELPSAVADLPLLQTLDLEVKNKIKIPNVLWKMKRLKHLFLSFKHSTMDEGGKLQLHGLSELETLWALDSKTDEIADLLHLENLRILYAEVNDDESLQILMNRISMNCPNLRELDLFIGDCNFISSEQGHVLLEEVLLCKCLQSLYFEAQLNQFPKYDQPFLQSLVALRLTDNYMEEDPMETLAQLPQLQSLTLGYKSYMGDFLICHESGFPQLGSLILCRLPNLEYWRLDEGCMPNLSHLEIWYCELLAMIPHGLRSALGLKELVIGGMPNEFCDRVKVVDGQEGADFYKIQHVPSISIH</sequence>
<dbReference type="InterPro" id="IPR042197">
    <property type="entry name" value="Apaf_helical"/>
</dbReference>
<keyword evidence="5" id="KW-0611">Plant defense</keyword>
<dbReference type="Gene3D" id="1.10.10.10">
    <property type="entry name" value="Winged helix-like DNA-binding domain superfamily/Winged helix DNA-binding domain"/>
    <property type="match status" value="1"/>
</dbReference>
<protein>
    <submittedName>
        <fullName evidence="12">Disease resistance protein At1g50180 isoform X1</fullName>
    </submittedName>
</protein>
<dbReference type="PANTHER" id="PTHR23155:SF1185">
    <property type="entry name" value="DISEASE RESISTANCE RPP8-LIKE PROTEIN 3-RELATED"/>
    <property type="match status" value="1"/>
</dbReference>
<dbReference type="InterPro" id="IPR058922">
    <property type="entry name" value="WHD_DRP"/>
</dbReference>
<dbReference type="InterPro" id="IPR036388">
    <property type="entry name" value="WH-like_DNA-bd_sf"/>
</dbReference>
<dbReference type="OrthoDB" id="646178at2759"/>
<comment type="similarity">
    <text evidence="1">Belongs to the disease resistance NB-LRR family.</text>
</comment>
<keyword evidence="6" id="KW-0067">ATP-binding</keyword>
<dbReference type="Gene3D" id="3.80.10.10">
    <property type="entry name" value="Ribonuclease Inhibitor"/>
    <property type="match status" value="1"/>
</dbReference>
<evidence type="ECO:0000259" key="8">
    <source>
        <dbReference type="Pfam" id="PF18052"/>
    </source>
</evidence>
<dbReference type="GO" id="GO:0005524">
    <property type="term" value="F:ATP binding"/>
    <property type="evidence" value="ECO:0007669"/>
    <property type="project" value="UniProtKB-KW"/>
</dbReference>
<evidence type="ECO:0000259" key="7">
    <source>
        <dbReference type="Pfam" id="PF00931"/>
    </source>
</evidence>
<feature type="domain" description="Disease resistance protein winged helix" evidence="9">
    <location>
        <begin position="443"/>
        <end position="518"/>
    </location>
</feature>
<dbReference type="GO" id="GO:0098542">
    <property type="term" value="P:defense response to other organism"/>
    <property type="evidence" value="ECO:0007669"/>
    <property type="project" value="TreeGrafter"/>
</dbReference>
<dbReference type="GO" id="GO:0043531">
    <property type="term" value="F:ADP binding"/>
    <property type="evidence" value="ECO:0007669"/>
    <property type="project" value="InterPro"/>
</dbReference>
<evidence type="ECO:0000259" key="9">
    <source>
        <dbReference type="Pfam" id="PF23559"/>
    </source>
</evidence>
<feature type="domain" description="Disease resistance N-terminal" evidence="8">
    <location>
        <begin position="5"/>
        <end position="92"/>
    </location>
</feature>
<dbReference type="InterPro" id="IPR032675">
    <property type="entry name" value="LRR_dom_sf"/>
</dbReference>
<dbReference type="PRINTS" id="PR00364">
    <property type="entry name" value="DISEASERSIST"/>
</dbReference>
<dbReference type="InterPro" id="IPR055414">
    <property type="entry name" value="LRR_R13L4/SHOC2-like"/>
</dbReference>
<dbReference type="InterPro" id="IPR002182">
    <property type="entry name" value="NB-ARC"/>
</dbReference>
<keyword evidence="4" id="KW-0547">Nucleotide-binding</keyword>
<dbReference type="InterPro" id="IPR027417">
    <property type="entry name" value="P-loop_NTPase"/>
</dbReference>
<dbReference type="Gene3D" id="3.40.50.300">
    <property type="entry name" value="P-loop containing nucleotide triphosphate hydrolases"/>
    <property type="match status" value="1"/>
</dbReference>
<keyword evidence="11" id="KW-1185">Reference proteome</keyword>
<name>A0A6P6WS92_COFAR</name>
<feature type="domain" description="NB-ARC" evidence="7">
    <location>
        <begin position="184"/>
        <end position="343"/>
    </location>
</feature>
<evidence type="ECO:0000256" key="3">
    <source>
        <dbReference type="ARBA" id="ARBA00022737"/>
    </source>
</evidence>
<gene>
    <name evidence="12" type="primary">LOC113734974</name>
</gene>
<dbReference type="Gene3D" id="1.20.5.4130">
    <property type="match status" value="1"/>
</dbReference>
<dbReference type="RefSeq" id="XP_027117571.2">
    <property type="nucleotide sequence ID" value="XM_027261770.2"/>
</dbReference>
<dbReference type="AlphaFoldDB" id="A0A6P6WS92"/>
<feature type="domain" description="Disease resistance R13L4/SHOC-2-like LRR" evidence="10">
    <location>
        <begin position="601"/>
        <end position="889"/>
    </location>
</feature>
<evidence type="ECO:0000256" key="4">
    <source>
        <dbReference type="ARBA" id="ARBA00022741"/>
    </source>
</evidence>
<accession>A0A6P6WS92</accession>
<dbReference type="InterPro" id="IPR044974">
    <property type="entry name" value="Disease_R_plants"/>
</dbReference>
<dbReference type="Pfam" id="PF23598">
    <property type="entry name" value="LRR_14"/>
    <property type="match status" value="1"/>
</dbReference>
<reference evidence="11" key="1">
    <citation type="journal article" date="2025" name="Foods">
        <title>Unveiling the Microbial Signatures of Arabica Coffee Cherries: Insights into Ripeness Specific Diversity, Functional Traits, and Implications for Quality and Safety.</title>
        <authorList>
            <consortium name="RefSeq"/>
            <person name="Tenea G.N."/>
            <person name="Cifuentes V."/>
            <person name="Reyes P."/>
            <person name="Cevallos-Vallejos M."/>
        </authorList>
    </citation>
    <scope>NUCLEOTIDE SEQUENCE [LARGE SCALE GENOMIC DNA]</scope>
</reference>
<proteinExistence type="inferred from homology"/>
<dbReference type="SUPFAM" id="SSF52540">
    <property type="entry name" value="P-loop containing nucleoside triphosphate hydrolases"/>
    <property type="match status" value="1"/>
</dbReference>
<dbReference type="Gene3D" id="1.10.8.430">
    <property type="entry name" value="Helical domain of apoptotic protease-activating factors"/>
    <property type="match status" value="1"/>
</dbReference>